<name>A0AAV3U4Q8_9ALTE</name>
<gene>
    <name evidence="1" type="ORF">GCM10025791_30010</name>
</gene>
<organism evidence="1 2">
    <name type="scientific">Halioxenophilus aromaticivorans</name>
    <dbReference type="NCBI Taxonomy" id="1306992"/>
    <lineage>
        <taxon>Bacteria</taxon>
        <taxon>Pseudomonadati</taxon>
        <taxon>Pseudomonadota</taxon>
        <taxon>Gammaproteobacteria</taxon>
        <taxon>Alteromonadales</taxon>
        <taxon>Alteromonadaceae</taxon>
        <taxon>Halioxenophilus</taxon>
    </lineage>
</organism>
<dbReference type="EMBL" id="BAABLX010000027">
    <property type="protein sequence ID" value="GAA4948106.1"/>
    <property type="molecule type" value="Genomic_DNA"/>
</dbReference>
<comment type="caution">
    <text evidence="1">The sequence shown here is derived from an EMBL/GenBank/DDBJ whole genome shotgun (WGS) entry which is preliminary data.</text>
</comment>
<dbReference type="AlphaFoldDB" id="A0AAV3U4Q8"/>
<evidence type="ECO:0000313" key="1">
    <source>
        <dbReference type="EMBL" id="GAA4948106.1"/>
    </source>
</evidence>
<reference evidence="2" key="1">
    <citation type="journal article" date="2019" name="Int. J. Syst. Evol. Microbiol.">
        <title>The Global Catalogue of Microorganisms (GCM) 10K type strain sequencing project: providing services to taxonomists for standard genome sequencing and annotation.</title>
        <authorList>
            <consortium name="The Broad Institute Genomics Platform"/>
            <consortium name="The Broad Institute Genome Sequencing Center for Infectious Disease"/>
            <person name="Wu L."/>
            <person name="Ma J."/>
        </authorList>
    </citation>
    <scope>NUCLEOTIDE SEQUENCE [LARGE SCALE GENOMIC DNA]</scope>
    <source>
        <strain evidence="2">JCM 19134</strain>
    </source>
</reference>
<dbReference type="Proteomes" id="UP001409585">
    <property type="component" value="Unassembled WGS sequence"/>
</dbReference>
<protein>
    <submittedName>
        <fullName evidence="1">Uncharacterized protein</fullName>
    </submittedName>
</protein>
<accession>A0AAV3U4Q8</accession>
<sequence length="156" mass="17097">MDPTSLSGASAEHKDVNLKIDSSTFTLDIEDRTWIGPGDHLKVSFAKAAASPPTLTIVDGQNPKKTLTFSPNAQVPFKKVDLSTYTEYLTFSVEHAIGGGDKYVWQVEIVRDRIPDAIKGKPGHYQSQVNFFFNKLLPRHVQPGPDRGSGGGFQPN</sequence>
<evidence type="ECO:0000313" key="2">
    <source>
        <dbReference type="Proteomes" id="UP001409585"/>
    </source>
</evidence>
<keyword evidence="2" id="KW-1185">Reference proteome</keyword>
<dbReference type="RefSeq" id="WP_345423940.1">
    <property type="nucleotide sequence ID" value="NZ_AP031496.1"/>
</dbReference>
<proteinExistence type="predicted"/>